<evidence type="ECO:0000256" key="1">
    <source>
        <dbReference type="ARBA" id="ARBA00022679"/>
    </source>
</evidence>
<organism evidence="6">
    <name type="scientific">marine sediment metagenome</name>
    <dbReference type="NCBI Taxonomy" id="412755"/>
    <lineage>
        <taxon>unclassified sequences</taxon>
        <taxon>metagenomes</taxon>
        <taxon>ecological metagenomes</taxon>
    </lineage>
</organism>
<dbReference type="Gene3D" id="3.40.50.450">
    <property type="match status" value="1"/>
</dbReference>
<feature type="non-terminal residue" evidence="6">
    <location>
        <position position="119"/>
    </location>
</feature>
<keyword evidence="2" id="KW-0479">Metal-binding</keyword>
<comment type="caution">
    <text evidence="6">The sequence shown here is derived from an EMBL/GenBank/DDBJ whole genome shotgun (WGS) entry which is preliminary data.</text>
</comment>
<accession>A0A0F9A662</accession>
<dbReference type="GO" id="GO:0046872">
    <property type="term" value="F:metal ion binding"/>
    <property type="evidence" value="ECO:0007669"/>
    <property type="project" value="UniProtKB-KW"/>
</dbReference>
<dbReference type="Pfam" id="PF00365">
    <property type="entry name" value="PFK"/>
    <property type="match status" value="1"/>
</dbReference>
<keyword evidence="1" id="KW-0808">Transferase</keyword>
<keyword evidence="3" id="KW-0418">Kinase</keyword>
<evidence type="ECO:0000256" key="2">
    <source>
        <dbReference type="ARBA" id="ARBA00022723"/>
    </source>
</evidence>
<keyword evidence="4" id="KW-0460">Magnesium</keyword>
<dbReference type="EMBL" id="LAZR01044281">
    <property type="protein sequence ID" value="KKL05044.1"/>
    <property type="molecule type" value="Genomic_DNA"/>
</dbReference>
<evidence type="ECO:0000256" key="4">
    <source>
        <dbReference type="ARBA" id="ARBA00022842"/>
    </source>
</evidence>
<reference evidence="6" key="1">
    <citation type="journal article" date="2015" name="Nature">
        <title>Complex archaea that bridge the gap between prokaryotes and eukaryotes.</title>
        <authorList>
            <person name="Spang A."/>
            <person name="Saw J.H."/>
            <person name="Jorgensen S.L."/>
            <person name="Zaremba-Niedzwiedzka K."/>
            <person name="Martijn J."/>
            <person name="Lind A.E."/>
            <person name="van Eijk R."/>
            <person name="Schleper C."/>
            <person name="Guy L."/>
            <person name="Ettema T.J."/>
        </authorList>
    </citation>
    <scope>NUCLEOTIDE SEQUENCE</scope>
</reference>
<dbReference type="AlphaFoldDB" id="A0A0F9A662"/>
<evidence type="ECO:0000256" key="3">
    <source>
        <dbReference type="ARBA" id="ARBA00022777"/>
    </source>
</evidence>
<dbReference type="InterPro" id="IPR000023">
    <property type="entry name" value="Phosphofructokinase_dom"/>
</dbReference>
<feature type="domain" description="Phosphofructokinase" evidence="5">
    <location>
        <begin position="6"/>
        <end position="118"/>
    </location>
</feature>
<gene>
    <name evidence="6" type="ORF">LCGC14_2609970</name>
</gene>
<dbReference type="UniPathway" id="UPA00109">
    <property type="reaction ID" value="UER00182"/>
</dbReference>
<evidence type="ECO:0000259" key="5">
    <source>
        <dbReference type="Pfam" id="PF00365"/>
    </source>
</evidence>
<name>A0A0F9A662_9ZZZZ</name>
<protein>
    <recommendedName>
        <fullName evidence="5">Phosphofructokinase domain-containing protein</fullName>
    </recommendedName>
</protein>
<proteinExistence type="predicted"/>
<dbReference type="InterPro" id="IPR035966">
    <property type="entry name" value="PKF_sf"/>
</dbReference>
<dbReference type="SUPFAM" id="SSF53784">
    <property type="entry name" value="Phosphofructokinase"/>
    <property type="match status" value="1"/>
</dbReference>
<sequence>MKRNALVAQSGGPSPVMNASLAGVMDACGDFPDDIGRVLAAWHGVEGMLREELIDMAAQDAKELALLRQTPAAGAIGTCRYKLTDEEAEDFDRIVDVCRAHEIGWFFYIGGNDSMDTAA</sequence>
<evidence type="ECO:0000313" key="6">
    <source>
        <dbReference type="EMBL" id="KKL05044.1"/>
    </source>
</evidence>
<dbReference type="GO" id="GO:0003872">
    <property type="term" value="F:6-phosphofructokinase activity"/>
    <property type="evidence" value="ECO:0007669"/>
    <property type="project" value="InterPro"/>
</dbReference>